<evidence type="ECO:0000313" key="3">
    <source>
        <dbReference type="EMBL" id="EHI61924.1"/>
    </source>
</evidence>
<dbReference type="Gene3D" id="6.10.340.10">
    <property type="match status" value="1"/>
</dbReference>
<dbReference type="HOGENOM" id="CLU_020473_6_0_9"/>
<dbReference type="Pfam" id="PF00672">
    <property type="entry name" value="HAMP"/>
    <property type="match status" value="1"/>
</dbReference>
<dbReference type="RefSeq" id="WP_006778357.1">
    <property type="nucleotide sequence ID" value="NZ_JH379027.1"/>
</dbReference>
<dbReference type="InterPro" id="IPR010559">
    <property type="entry name" value="Sig_transdc_His_kin_internal"/>
</dbReference>
<dbReference type="EMBL" id="ADLN01000001">
    <property type="protein sequence ID" value="EHI61924.1"/>
    <property type="molecule type" value="Genomic_DNA"/>
</dbReference>
<proteinExistence type="predicted"/>
<dbReference type="SMART" id="SM00304">
    <property type="entry name" value="HAMP"/>
    <property type="match status" value="1"/>
</dbReference>
<dbReference type="SUPFAM" id="SSF158472">
    <property type="entry name" value="HAMP domain-like"/>
    <property type="match status" value="1"/>
</dbReference>
<keyword evidence="4" id="KW-1185">Reference proteome</keyword>
<protein>
    <recommendedName>
        <fullName evidence="2">HAMP domain-containing protein</fullName>
    </recommendedName>
</protein>
<keyword evidence="1" id="KW-1133">Transmembrane helix</keyword>
<dbReference type="InterPro" id="IPR051552">
    <property type="entry name" value="HptR"/>
</dbReference>
<organism evidence="3 4">
    <name type="scientific">Hungatella hathewayi WAL-18680</name>
    <dbReference type="NCBI Taxonomy" id="742737"/>
    <lineage>
        <taxon>Bacteria</taxon>
        <taxon>Bacillati</taxon>
        <taxon>Bacillota</taxon>
        <taxon>Clostridia</taxon>
        <taxon>Lachnospirales</taxon>
        <taxon>Lachnospiraceae</taxon>
        <taxon>Hungatella</taxon>
    </lineage>
</organism>
<dbReference type="GO" id="GO:0000155">
    <property type="term" value="F:phosphorelay sensor kinase activity"/>
    <property type="evidence" value="ECO:0007669"/>
    <property type="project" value="InterPro"/>
</dbReference>
<dbReference type="PANTHER" id="PTHR42713">
    <property type="entry name" value="HISTIDINE KINASE-RELATED"/>
    <property type="match status" value="1"/>
</dbReference>
<evidence type="ECO:0000259" key="2">
    <source>
        <dbReference type="PROSITE" id="PS50885"/>
    </source>
</evidence>
<dbReference type="AlphaFoldDB" id="G5IA35"/>
<reference evidence="3 4" key="1">
    <citation type="submission" date="2011-08" db="EMBL/GenBank/DDBJ databases">
        <title>The Genome Sequence of Clostridium hathewayi WAL-18680.</title>
        <authorList>
            <consortium name="The Broad Institute Genome Sequencing Platform"/>
            <person name="Earl A."/>
            <person name="Ward D."/>
            <person name="Feldgarden M."/>
            <person name="Gevers D."/>
            <person name="Finegold S.M."/>
            <person name="Summanen P.H."/>
            <person name="Molitoris D.R."/>
            <person name="Song M."/>
            <person name="Daigneault M."/>
            <person name="Allen-Vercoe E."/>
            <person name="Young S.K."/>
            <person name="Zeng Q."/>
            <person name="Gargeya S."/>
            <person name="Fitzgerald M."/>
            <person name="Haas B."/>
            <person name="Abouelleil A."/>
            <person name="Alvarado L."/>
            <person name="Arachchi H.M."/>
            <person name="Berlin A."/>
            <person name="Brown A."/>
            <person name="Chapman S.B."/>
            <person name="Chen Z."/>
            <person name="Dunbar C."/>
            <person name="Freedman E."/>
            <person name="Gearin G."/>
            <person name="Gellesch M."/>
            <person name="Goldberg J."/>
            <person name="Griggs A."/>
            <person name="Gujja S."/>
            <person name="Heiman D."/>
            <person name="Howarth C."/>
            <person name="Larson L."/>
            <person name="Lui A."/>
            <person name="MacDonald P.J.P."/>
            <person name="Montmayeur A."/>
            <person name="Murphy C."/>
            <person name="Neiman D."/>
            <person name="Pearson M."/>
            <person name="Priest M."/>
            <person name="Roberts A."/>
            <person name="Saif S."/>
            <person name="Shea T."/>
            <person name="Shenoy N."/>
            <person name="Sisk P."/>
            <person name="Stolte C."/>
            <person name="Sykes S."/>
            <person name="Wortman J."/>
            <person name="Nusbaum C."/>
            <person name="Birren B."/>
        </authorList>
    </citation>
    <scope>NUCLEOTIDE SEQUENCE [LARGE SCALE GENOMIC DNA]</scope>
    <source>
        <strain evidence="3 4">WAL-18680</strain>
    </source>
</reference>
<gene>
    <name evidence="3" type="ORF">HMPREF9473_00375</name>
</gene>
<evidence type="ECO:0000256" key="1">
    <source>
        <dbReference type="SAM" id="Phobius"/>
    </source>
</evidence>
<dbReference type="Proteomes" id="UP000005384">
    <property type="component" value="Unassembled WGS sequence"/>
</dbReference>
<comment type="caution">
    <text evidence="3">The sequence shown here is derived from an EMBL/GenBank/DDBJ whole genome shotgun (WGS) entry which is preliminary data.</text>
</comment>
<feature type="transmembrane region" description="Helical" evidence="1">
    <location>
        <begin position="12"/>
        <end position="30"/>
    </location>
</feature>
<dbReference type="PATRIC" id="fig|742737.3.peg.373"/>
<keyword evidence="1" id="KW-0812">Transmembrane</keyword>
<dbReference type="PROSITE" id="PS50885">
    <property type="entry name" value="HAMP"/>
    <property type="match status" value="1"/>
</dbReference>
<evidence type="ECO:0000313" key="4">
    <source>
        <dbReference type="Proteomes" id="UP000005384"/>
    </source>
</evidence>
<dbReference type="PANTHER" id="PTHR42713:SF2">
    <property type="entry name" value="TWO-COMPONENT SENSOR KINASE YESM"/>
    <property type="match status" value="1"/>
</dbReference>
<keyword evidence="1" id="KW-0472">Membrane</keyword>
<dbReference type="InterPro" id="IPR003660">
    <property type="entry name" value="HAMP_dom"/>
</dbReference>
<feature type="transmembrane region" description="Helical" evidence="1">
    <location>
        <begin position="278"/>
        <end position="300"/>
    </location>
</feature>
<dbReference type="Pfam" id="PF06580">
    <property type="entry name" value="His_kinase"/>
    <property type="match status" value="1"/>
</dbReference>
<name>G5IA35_9FIRM</name>
<sequence length="426" mass="48791">MKLNMNIKWKIVMFFSICLFLIFGSLLLYINQVIKPRNINHTEFTISQIVESKSNEVGSWINKKAVEYRIISAIPAFTSMDVREITPLIGRFTDLYSQNGETMETFSYIGKNGFCWINSEATEELMNYHDYRQAYTGNGEFIIGNPIVNKNNREVILFYYPVLGYGGEKEALICSAVPTVGVKEIVNADTIYGGKTWVMGRDHQLITTDEDYFYSHYLSEQVLTELDVSDITSSGTMAVTNVDGQPCTLFYSPVYHYSPWLVFTLVENRALSETTNEMVAGCLLLFVLLLVITLWLGFFLTHSVMHPIRELQTCMNQVEEGNLKAYYDTASAKDEIYELGMSYNKMLDEITRLIDTIYQEQSEKRKAEFIALQTQIKPHFLYNTLDNLKWMAKDYGAEDIAAAITSLSTYFRIFLSQRTGKNLPEG</sequence>
<dbReference type="CDD" id="cd06225">
    <property type="entry name" value="HAMP"/>
    <property type="match status" value="1"/>
</dbReference>
<dbReference type="GO" id="GO:0016020">
    <property type="term" value="C:membrane"/>
    <property type="evidence" value="ECO:0007669"/>
    <property type="project" value="InterPro"/>
</dbReference>
<accession>G5IA35</accession>
<feature type="domain" description="HAMP" evidence="2">
    <location>
        <begin position="302"/>
        <end position="355"/>
    </location>
</feature>